<dbReference type="PRINTS" id="PR00359">
    <property type="entry name" value="BP450"/>
</dbReference>
<keyword evidence="5 8" id="KW-0560">Oxidoreductase</keyword>
<sequence>MMVANESFTVDELVQTPWLPWERVAPETNVVRSARGVEVLGYDVSSALLRNTDFSTGLLELFDHSGVDDATFRDLVESSVNYAEGAAHTRLRAAIGSFFTPARVAAMRADVRADIEAALDDIGDAAEVELVGQLIRDVPAGVFARLLGVDPIAHGDFISRISEESVRVFEMDPTLGEHVTLAWTELTNWVDDLIAIHTPGTPDSNVIDHLLAQQAAGNVTANDIRSALVTLLAASTDTTQILAALMFWSFAANPDQWQRLREHPELASSAVTESARYRPGDAWIFRVATVDTHIDNVPVHAGDHVFALIGAAHRDQRVFTSPDQFDIGRSERMPLNWGVGRHFCMGRMFAVMELEELLLATSQRWERIEHQDPAAAAAAPYLSVQQQLPLRVHRAAASVPA</sequence>
<dbReference type="Proteomes" id="UP000293865">
    <property type="component" value="Unassembled WGS sequence"/>
</dbReference>
<comment type="similarity">
    <text evidence="2 8">Belongs to the cytochrome P450 family.</text>
</comment>
<evidence type="ECO:0000256" key="7">
    <source>
        <dbReference type="ARBA" id="ARBA00023033"/>
    </source>
</evidence>
<dbReference type="Pfam" id="PF00067">
    <property type="entry name" value="p450"/>
    <property type="match status" value="1"/>
</dbReference>
<dbReference type="GO" id="GO:0004497">
    <property type="term" value="F:monooxygenase activity"/>
    <property type="evidence" value="ECO:0007669"/>
    <property type="project" value="UniProtKB-KW"/>
</dbReference>
<keyword evidence="4 8" id="KW-0479">Metal-binding</keyword>
<dbReference type="GO" id="GO:0005506">
    <property type="term" value="F:iron ion binding"/>
    <property type="evidence" value="ECO:0007669"/>
    <property type="project" value="InterPro"/>
</dbReference>
<evidence type="ECO:0000256" key="5">
    <source>
        <dbReference type="ARBA" id="ARBA00023002"/>
    </source>
</evidence>
<name>A0A4Q2KX20_9MICO</name>
<evidence type="ECO:0000313" key="9">
    <source>
        <dbReference type="EMBL" id="RXZ68091.1"/>
    </source>
</evidence>
<dbReference type="PANTHER" id="PTHR46696:SF5">
    <property type="entry name" value="CYTOCHROME P450 BJ-1"/>
    <property type="match status" value="1"/>
</dbReference>
<evidence type="ECO:0000256" key="8">
    <source>
        <dbReference type="RuleBase" id="RU000461"/>
    </source>
</evidence>
<keyword evidence="10" id="KW-1185">Reference proteome</keyword>
<reference evidence="9 10" key="1">
    <citation type="submission" date="2019-01" db="EMBL/GenBank/DDBJ databases">
        <title>Agromyces.</title>
        <authorList>
            <person name="Li J."/>
        </authorList>
    </citation>
    <scope>NUCLEOTIDE SEQUENCE [LARGE SCALE GENOMIC DNA]</scope>
    <source>
        <strain evidence="9 10">DSM 15934</strain>
    </source>
</reference>
<keyword evidence="7 8" id="KW-0503">Monooxygenase</keyword>
<evidence type="ECO:0000256" key="6">
    <source>
        <dbReference type="ARBA" id="ARBA00023004"/>
    </source>
</evidence>
<dbReference type="Gene3D" id="1.10.630.10">
    <property type="entry name" value="Cytochrome P450"/>
    <property type="match status" value="1"/>
</dbReference>
<evidence type="ECO:0000313" key="10">
    <source>
        <dbReference type="Proteomes" id="UP000293865"/>
    </source>
</evidence>
<dbReference type="OrthoDB" id="502624at2"/>
<keyword evidence="6 8" id="KW-0408">Iron</keyword>
<organism evidence="9 10">
    <name type="scientific">Agromyces albus</name>
    <dbReference type="NCBI Taxonomy" id="205332"/>
    <lineage>
        <taxon>Bacteria</taxon>
        <taxon>Bacillati</taxon>
        <taxon>Actinomycetota</taxon>
        <taxon>Actinomycetes</taxon>
        <taxon>Micrococcales</taxon>
        <taxon>Microbacteriaceae</taxon>
        <taxon>Agromyces</taxon>
    </lineage>
</organism>
<evidence type="ECO:0000256" key="2">
    <source>
        <dbReference type="ARBA" id="ARBA00010617"/>
    </source>
</evidence>
<protein>
    <submittedName>
        <fullName evidence="9">Cytochrome P450</fullName>
    </submittedName>
</protein>
<dbReference type="InterPro" id="IPR036396">
    <property type="entry name" value="Cyt_P450_sf"/>
</dbReference>
<keyword evidence="3 8" id="KW-0349">Heme</keyword>
<dbReference type="PANTHER" id="PTHR46696">
    <property type="entry name" value="P450, PUTATIVE (EUROFUNG)-RELATED"/>
    <property type="match status" value="1"/>
</dbReference>
<evidence type="ECO:0000256" key="1">
    <source>
        <dbReference type="ARBA" id="ARBA00001971"/>
    </source>
</evidence>
<proteinExistence type="inferred from homology"/>
<dbReference type="EMBL" id="SDPN01000033">
    <property type="protein sequence ID" value="RXZ68091.1"/>
    <property type="molecule type" value="Genomic_DNA"/>
</dbReference>
<evidence type="ECO:0000256" key="4">
    <source>
        <dbReference type="ARBA" id="ARBA00022723"/>
    </source>
</evidence>
<dbReference type="GO" id="GO:0016705">
    <property type="term" value="F:oxidoreductase activity, acting on paired donors, with incorporation or reduction of molecular oxygen"/>
    <property type="evidence" value="ECO:0007669"/>
    <property type="project" value="InterPro"/>
</dbReference>
<dbReference type="AlphaFoldDB" id="A0A4Q2KX20"/>
<dbReference type="SUPFAM" id="SSF48264">
    <property type="entry name" value="Cytochrome P450"/>
    <property type="match status" value="1"/>
</dbReference>
<dbReference type="PROSITE" id="PS00086">
    <property type="entry name" value="CYTOCHROME_P450"/>
    <property type="match status" value="1"/>
</dbReference>
<dbReference type="InterPro" id="IPR002397">
    <property type="entry name" value="Cyt_P450_B"/>
</dbReference>
<comment type="cofactor">
    <cofactor evidence="1">
        <name>heme</name>
        <dbReference type="ChEBI" id="CHEBI:30413"/>
    </cofactor>
</comment>
<dbReference type="InterPro" id="IPR001128">
    <property type="entry name" value="Cyt_P450"/>
</dbReference>
<comment type="caution">
    <text evidence="9">The sequence shown here is derived from an EMBL/GenBank/DDBJ whole genome shotgun (WGS) entry which is preliminary data.</text>
</comment>
<dbReference type="GO" id="GO:0020037">
    <property type="term" value="F:heme binding"/>
    <property type="evidence" value="ECO:0007669"/>
    <property type="project" value="InterPro"/>
</dbReference>
<dbReference type="InterPro" id="IPR017972">
    <property type="entry name" value="Cyt_P450_CS"/>
</dbReference>
<evidence type="ECO:0000256" key="3">
    <source>
        <dbReference type="ARBA" id="ARBA00022617"/>
    </source>
</evidence>
<gene>
    <name evidence="9" type="ORF">ESP51_15145</name>
</gene>
<accession>A0A4Q2KX20</accession>